<dbReference type="AlphaFoldDB" id="A0A506U301"/>
<dbReference type="InterPro" id="IPR057326">
    <property type="entry name" value="KR_dom"/>
</dbReference>
<dbReference type="InterPro" id="IPR036291">
    <property type="entry name" value="NAD(P)-bd_dom_sf"/>
</dbReference>
<dbReference type="Gene3D" id="3.40.50.720">
    <property type="entry name" value="NAD(P)-binding Rossmann-like Domain"/>
    <property type="match status" value="1"/>
</dbReference>
<accession>A0A506U301</accession>
<dbReference type="PRINTS" id="PR00081">
    <property type="entry name" value="GDHRDH"/>
</dbReference>
<dbReference type="EC" id="1.1.1.47" evidence="4"/>
<comment type="similarity">
    <text evidence="1">Belongs to the short-chain dehydrogenases/reductases (SDR) family.</text>
</comment>
<dbReference type="PANTHER" id="PTHR42760:SF133">
    <property type="entry name" value="3-OXOACYL-[ACYL-CARRIER-PROTEIN] REDUCTASE"/>
    <property type="match status" value="1"/>
</dbReference>
<evidence type="ECO:0000256" key="2">
    <source>
        <dbReference type="ARBA" id="ARBA00023002"/>
    </source>
</evidence>
<dbReference type="GO" id="GO:0006633">
    <property type="term" value="P:fatty acid biosynthetic process"/>
    <property type="evidence" value="ECO:0007669"/>
    <property type="project" value="TreeGrafter"/>
</dbReference>
<dbReference type="NCBIfam" id="NF005559">
    <property type="entry name" value="PRK07231.1"/>
    <property type="match status" value="1"/>
</dbReference>
<sequence length="250" mass="26315">MARLAGKVAVITGGSSGIGAASARLFYKEGARVAVFARGEAELQRVVADFGENGLAIAGDVSRMADLDRLFNAVHDRFGRIDVLFANAGMNNPVDTVVDMSEEGYDRTFAVNAKGVYFTVQKAVPHLKDPASIILTSSVGHTKGWPGNTVYAATKAAIRAFARGMSGELVDRGVRVNVLSPGPTETDVFSPDDIPQEKLGEMKQGVIASLPVGRIAEPDEIARAALFLASDDSSFMLGSELAVDGGLTQL</sequence>
<dbReference type="Pfam" id="PF13561">
    <property type="entry name" value="adh_short_C2"/>
    <property type="match status" value="1"/>
</dbReference>
<keyword evidence="5" id="KW-1185">Reference proteome</keyword>
<dbReference type="InterPro" id="IPR020904">
    <property type="entry name" value="Sc_DH/Rdtase_CS"/>
</dbReference>
<dbReference type="GO" id="GO:0047936">
    <property type="term" value="F:glucose 1-dehydrogenase [NAD(P)+] activity"/>
    <property type="evidence" value="ECO:0007669"/>
    <property type="project" value="UniProtKB-EC"/>
</dbReference>
<dbReference type="OrthoDB" id="9803333at2"/>
<gene>
    <name evidence="4" type="ORF">FJU11_10890</name>
</gene>
<evidence type="ECO:0000313" key="5">
    <source>
        <dbReference type="Proteomes" id="UP000320314"/>
    </source>
</evidence>
<dbReference type="InterPro" id="IPR002347">
    <property type="entry name" value="SDR_fam"/>
</dbReference>
<keyword evidence="2 4" id="KW-0560">Oxidoreductase</keyword>
<dbReference type="SMART" id="SM00822">
    <property type="entry name" value="PKS_KR"/>
    <property type="match status" value="1"/>
</dbReference>
<protein>
    <submittedName>
        <fullName evidence="4">Glucose 1-dehydrogenase</fullName>
        <ecNumber evidence="4">1.1.1.47</ecNumber>
    </submittedName>
</protein>
<dbReference type="CDD" id="cd05233">
    <property type="entry name" value="SDR_c"/>
    <property type="match status" value="1"/>
</dbReference>
<dbReference type="SUPFAM" id="SSF51735">
    <property type="entry name" value="NAD(P)-binding Rossmann-fold domains"/>
    <property type="match status" value="1"/>
</dbReference>
<dbReference type="PANTHER" id="PTHR42760">
    <property type="entry name" value="SHORT-CHAIN DEHYDROGENASES/REDUCTASES FAMILY MEMBER"/>
    <property type="match status" value="1"/>
</dbReference>
<dbReference type="FunFam" id="3.40.50.720:FF:000084">
    <property type="entry name" value="Short-chain dehydrogenase reductase"/>
    <property type="match status" value="1"/>
</dbReference>
<evidence type="ECO:0000256" key="1">
    <source>
        <dbReference type="ARBA" id="ARBA00006484"/>
    </source>
</evidence>
<name>A0A506U301_9HYPH</name>
<dbReference type="Proteomes" id="UP000320314">
    <property type="component" value="Unassembled WGS sequence"/>
</dbReference>
<dbReference type="PRINTS" id="PR00080">
    <property type="entry name" value="SDRFAMILY"/>
</dbReference>
<evidence type="ECO:0000313" key="4">
    <source>
        <dbReference type="EMBL" id="TPW27736.1"/>
    </source>
</evidence>
<dbReference type="RefSeq" id="WP_141167081.1">
    <property type="nucleotide sequence ID" value="NZ_VHLH01000019.1"/>
</dbReference>
<dbReference type="EMBL" id="VHLH01000019">
    <property type="protein sequence ID" value="TPW27736.1"/>
    <property type="molecule type" value="Genomic_DNA"/>
</dbReference>
<organism evidence="4 5">
    <name type="scientific">Pararhizobium mangrovi</name>
    <dbReference type="NCBI Taxonomy" id="2590452"/>
    <lineage>
        <taxon>Bacteria</taxon>
        <taxon>Pseudomonadati</taxon>
        <taxon>Pseudomonadota</taxon>
        <taxon>Alphaproteobacteria</taxon>
        <taxon>Hyphomicrobiales</taxon>
        <taxon>Rhizobiaceae</taxon>
        <taxon>Rhizobium/Agrobacterium group</taxon>
        <taxon>Pararhizobium</taxon>
    </lineage>
</organism>
<comment type="caution">
    <text evidence="4">The sequence shown here is derived from an EMBL/GenBank/DDBJ whole genome shotgun (WGS) entry which is preliminary data.</text>
</comment>
<evidence type="ECO:0000259" key="3">
    <source>
        <dbReference type="SMART" id="SM00822"/>
    </source>
</evidence>
<dbReference type="PROSITE" id="PS00061">
    <property type="entry name" value="ADH_SHORT"/>
    <property type="match status" value="1"/>
</dbReference>
<dbReference type="GO" id="GO:0048038">
    <property type="term" value="F:quinone binding"/>
    <property type="evidence" value="ECO:0007669"/>
    <property type="project" value="TreeGrafter"/>
</dbReference>
<reference evidence="4 5" key="1">
    <citation type="submission" date="2019-06" db="EMBL/GenBank/DDBJ databases">
        <authorList>
            <person name="Li M."/>
        </authorList>
    </citation>
    <scope>NUCLEOTIDE SEQUENCE [LARGE SCALE GENOMIC DNA]</scope>
    <source>
        <strain evidence="4 5">BGMRC6574</strain>
    </source>
</reference>
<feature type="domain" description="Ketoreductase" evidence="3">
    <location>
        <begin position="7"/>
        <end position="182"/>
    </location>
</feature>
<proteinExistence type="inferred from homology"/>